<feature type="compositionally biased region" description="Basic and acidic residues" evidence="6">
    <location>
        <begin position="46"/>
        <end position="56"/>
    </location>
</feature>
<feature type="domain" description="3-ketosteroid-9-alpha-monooxygenase oxygenase component-like C-terminal" evidence="7">
    <location>
        <begin position="175"/>
        <end position="391"/>
    </location>
</feature>
<dbReference type="EMBL" id="CAJPEV010003133">
    <property type="protein sequence ID" value="CAG0899027.1"/>
    <property type="molecule type" value="Genomic_DNA"/>
</dbReference>
<evidence type="ECO:0000256" key="3">
    <source>
        <dbReference type="ARBA" id="ARBA00022989"/>
    </source>
</evidence>
<dbReference type="AlphaFoldDB" id="A0A7R9ABM6"/>
<gene>
    <name evidence="8" type="ORF">DSTB1V02_LOCUS10663</name>
</gene>
<dbReference type="Proteomes" id="UP000677054">
    <property type="component" value="Unassembled WGS sequence"/>
</dbReference>
<dbReference type="GO" id="GO:0008203">
    <property type="term" value="P:cholesterol metabolic process"/>
    <property type="evidence" value="ECO:0007669"/>
    <property type="project" value="InterPro"/>
</dbReference>
<evidence type="ECO:0000313" key="9">
    <source>
        <dbReference type="Proteomes" id="UP000677054"/>
    </source>
</evidence>
<accession>A0A7R9ABM6</accession>
<sequence>MRERTVSMMLRRIGCPREARGHEVLRVRGRPADECGSTPPIRGRRREIPRTEENIRRGRGGAGVGILSRTESIARERRGEGTSSRGLPHLEDVGFQHLEDVYRGYQGKKKAEMVNDIRRQLEAGDMPPAYPNGWFAIFESDDLPCGGVRSIQALAPTFAKVKTHLVKEAIGYIWIWFHAEGEEPTYEIPRLSEIHEQNWKYSGRTEHYVNVHIQEIPENGPDVAHLSVVHRPAIAMGTDLRKAGSYLWNAIHHTWNATWAPLPHPKGHIAHIDLTHKLSFFEKFYTLTANANIDQVGPSLVIMRLSGAAIGELLIVQVVTPVGPLMQRFIHRVYSSRTWTAPLAKLSLFIEALNVERDLMVWNNKRFEKNPALLKEERPIRDFRRWYSQFYSENSPKFEFANKMDLR</sequence>
<evidence type="ECO:0000256" key="5">
    <source>
        <dbReference type="ARBA" id="ARBA00023136"/>
    </source>
</evidence>
<protein>
    <recommendedName>
        <fullName evidence="7">3-ketosteroid-9-alpha-monooxygenase oxygenase component-like C-terminal domain-containing protein</fullName>
    </recommendedName>
</protein>
<evidence type="ECO:0000256" key="4">
    <source>
        <dbReference type="ARBA" id="ARBA00023002"/>
    </source>
</evidence>
<keyword evidence="2" id="KW-0812">Transmembrane</keyword>
<dbReference type="Gene3D" id="3.90.380.10">
    <property type="entry name" value="Naphthalene 1,2-dioxygenase Alpha Subunit, Chain A, domain 1"/>
    <property type="match status" value="1"/>
</dbReference>
<dbReference type="EMBL" id="LR902650">
    <property type="protein sequence ID" value="CAD7250894.1"/>
    <property type="molecule type" value="Genomic_DNA"/>
</dbReference>
<proteinExistence type="predicted"/>
<dbReference type="GO" id="GO:0016020">
    <property type="term" value="C:membrane"/>
    <property type="evidence" value="ECO:0007669"/>
    <property type="project" value="UniProtKB-SubCell"/>
</dbReference>
<feature type="region of interest" description="Disordered" evidence="6">
    <location>
        <begin position="31"/>
        <end position="62"/>
    </location>
</feature>
<dbReference type="GO" id="GO:0005737">
    <property type="term" value="C:cytoplasm"/>
    <property type="evidence" value="ECO:0007669"/>
    <property type="project" value="TreeGrafter"/>
</dbReference>
<dbReference type="SUPFAM" id="SSF55961">
    <property type="entry name" value="Bet v1-like"/>
    <property type="match status" value="1"/>
</dbReference>
<evidence type="ECO:0000256" key="6">
    <source>
        <dbReference type="SAM" id="MobiDB-lite"/>
    </source>
</evidence>
<name>A0A7R9ABM6_9CRUS</name>
<keyword evidence="3" id="KW-1133">Transmembrane helix</keyword>
<dbReference type="InterPro" id="IPR045605">
    <property type="entry name" value="KshA-like_C"/>
</dbReference>
<dbReference type="PANTHER" id="PTHR21266">
    <property type="entry name" value="IRON-SULFUR DOMAIN CONTAINING PROTEIN"/>
    <property type="match status" value="1"/>
</dbReference>
<dbReference type="OrthoDB" id="426882at2759"/>
<dbReference type="Pfam" id="PF19298">
    <property type="entry name" value="KshA_C"/>
    <property type="match status" value="1"/>
</dbReference>
<reference evidence="8" key="1">
    <citation type="submission" date="2020-11" db="EMBL/GenBank/DDBJ databases">
        <authorList>
            <person name="Tran Van P."/>
        </authorList>
    </citation>
    <scope>NUCLEOTIDE SEQUENCE</scope>
</reference>
<evidence type="ECO:0000256" key="2">
    <source>
        <dbReference type="ARBA" id="ARBA00022692"/>
    </source>
</evidence>
<evidence type="ECO:0000313" key="8">
    <source>
        <dbReference type="EMBL" id="CAD7250894.1"/>
    </source>
</evidence>
<dbReference type="PANTHER" id="PTHR21266:SF32">
    <property type="entry name" value="CHOLESTEROL 7-DESATURASE NVD"/>
    <property type="match status" value="1"/>
</dbReference>
<keyword evidence="4" id="KW-0560">Oxidoreductase</keyword>
<dbReference type="InterPro" id="IPR050584">
    <property type="entry name" value="Cholesterol_7-desaturase"/>
</dbReference>
<comment type="subcellular location">
    <subcellularLocation>
        <location evidence="1">Membrane</location>
    </subcellularLocation>
</comment>
<evidence type="ECO:0000256" key="1">
    <source>
        <dbReference type="ARBA" id="ARBA00004370"/>
    </source>
</evidence>
<keyword evidence="5" id="KW-0472">Membrane</keyword>
<organism evidence="8">
    <name type="scientific">Darwinula stevensoni</name>
    <dbReference type="NCBI Taxonomy" id="69355"/>
    <lineage>
        <taxon>Eukaryota</taxon>
        <taxon>Metazoa</taxon>
        <taxon>Ecdysozoa</taxon>
        <taxon>Arthropoda</taxon>
        <taxon>Crustacea</taxon>
        <taxon>Oligostraca</taxon>
        <taxon>Ostracoda</taxon>
        <taxon>Podocopa</taxon>
        <taxon>Podocopida</taxon>
        <taxon>Darwinulocopina</taxon>
        <taxon>Darwinuloidea</taxon>
        <taxon>Darwinulidae</taxon>
        <taxon>Darwinula</taxon>
    </lineage>
</organism>
<keyword evidence="9" id="KW-1185">Reference proteome</keyword>
<dbReference type="GO" id="GO:0016491">
    <property type="term" value="F:oxidoreductase activity"/>
    <property type="evidence" value="ECO:0007669"/>
    <property type="project" value="UniProtKB-KW"/>
</dbReference>
<evidence type="ECO:0000259" key="7">
    <source>
        <dbReference type="Pfam" id="PF19298"/>
    </source>
</evidence>